<proteinExistence type="predicted"/>
<dbReference type="AlphaFoldDB" id="A0A0F9G811"/>
<reference evidence="1" key="1">
    <citation type="journal article" date="2015" name="Nature">
        <title>Complex archaea that bridge the gap between prokaryotes and eukaryotes.</title>
        <authorList>
            <person name="Spang A."/>
            <person name="Saw J.H."/>
            <person name="Jorgensen S.L."/>
            <person name="Zaremba-Niedzwiedzka K."/>
            <person name="Martijn J."/>
            <person name="Lind A.E."/>
            <person name="van Eijk R."/>
            <person name="Schleper C."/>
            <person name="Guy L."/>
            <person name="Ettema T.J."/>
        </authorList>
    </citation>
    <scope>NUCLEOTIDE SEQUENCE</scope>
</reference>
<name>A0A0F9G811_9ZZZZ</name>
<accession>A0A0F9G811</accession>
<comment type="caution">
    <text evidence="1">The sequence shown here is derived from an EMBL/GenBank/DDBJ whole genome shotgun (WGS) entry which is preliminary data.</text>
</comment>
<sequence length="129" mass="14692">MRFKSTLWTITDSCPPPHCQFETECDEDLPQGEKVVTYKRTHRVCPIHRATGLTGQELYDRAAGENTRKSFALALASEISGLPRDRFTWGYDDQRLLHISPKEDTTPEQKKLVQNALDLQFGPSKTIVD</sequence>
<dbReference type="EMBL" id="LAZR01018829">
    <property type="protein sequence ID" value="KKL94823.1"/>
    <property type="molecule type" value="Genomic_DNA"/>
</dbReference>
<gene>
    <name evidence="1" type="ORF">LCGC14_1860830</name>
</gene>
<evidence type="ECO:0000313" key="1">
    <source>
        <dbReference type="EMBL" id="KKL94823.1"/>
    </source>
</evidence>
<protein>
    <submittedName>
        <fullName evidence="1">Uncharacterized protein</fullName>
    </submittedName>
</protein>
<organism evidence="1">
    <name type="scientific">marine sediment metagenome</name>
    <dbReference type="NCBI Taxonomy" id="412755"/>
    <lineage>
        <taxon>unclassified sequences</taxon>
        <taxon>metagenomes</taxon>
        <taxon>ecological metagenomes</taxon>
    </lineage>
</organism>